<dbReference type="SUPFAM" id="SSF53474">
    <property type="entry name" value="alpha/beta-Hydrolases"/>
    <property type="match status" value="1"/>
</dbReference>
<reference evidence="2 3" key="1">
    <citation type="submission" date="2019-03" db="EMBL/GenBank/DDBJ databases">
        <title>Genomic Encyclopedia of Type Strains, Phase IV (KMG-IV): sequencing the most valuable type-strain genomes for metagenomic binning, comparative biology and taxonomic classification.</title>
        <authorList>
            <person name="Goeker M."/>
        </authorList>
    </citation>
    <scope>NUCLEOTIDE SEQUENCE [LARGE SCALE GENOMIC DNA]</scope>
    <source>
        <strain evidence="2 3">DSM 16326</strain>
    </source>
</reference>
<protein>
    <submittedName>
        <fullName evidence="2">Lipase (Class 3)</fullName>
    </submittedName>
</protein>
<dbReference type="Gene3D" id="3.40.50.1820">
    <property type="entry name" value="alpha/beta hydrolase"/>
    <property type="match status" value="1"/>
</dbReference>
<dbReference type="OrthoDB" id="5792694at2"/>
<dbReference type="InterPro" id="IPR051218">
    <property type="entry name" value="Sec_MonoDiacylglyc_Lipase"/>
</dbReference>
<dbReference type="Proteomes" id="UP000294914">
    <property type="component" value="Unassembled WGS sequence"/>
</dbReference>
<dbReference type="CDD" id="cd00519">
    <property type="entry name" value="Lipase_3"/>
    <property type="match status" value="1"/>
</dbReference>
<dbReference type="EMBL" id="SOQX01000005">
    <property type="protein sequence ID" value="TDY00567.1"/>
    <property type="molecule type" value="Genomic_DNA"/>
</dbReference>
<keyword evidence="3" id="KW-1185">Reference proteome</keyword>
<gene>
    <name evidence="2" type="ORF">EDC23_2070</name>
</gene>
<dbReference type="Pfam" id="PF01764">
    <property type="entry name" value="Lipase_3"/>
    <property type="match status" value="1"/>
</dbReference>
<accession>A0A4R8ISF4</accession>
<dbReference type="PANTHER" id="PTHR45856:SF24">
    <property type="entry name" value="FUNGAL LIPASE-LIKE DOMAIN-CONTAINING PROTEIN"/>
    <property type="match status" value="1"/>
</dbReference>
<dbReference type="InterPro" id="IPR002921">
    <property type="entry name" value="Fungal_lipase-type"/>
</dbReference>
<dbReference type="InterPro" id="IPR029058">
    <property type="entry name" value="AB_hydrolase_fold"/>
</dbReference>
<dbReference type="PANTHER" id="PTHR45856">
    <property type="entry name" value="ALPHA/BETA-HYDROLASES SUPERFAMILY PROTEIN"/>
    <property type="match status" value="1"/>
</dbReference>
<dbReference type="GO" id="GO:0006629">
    <property type="term" value="P:lipid metabolic process"/>
    <property type="evidence" value="ECO:0007669"/>
    <property type="project" value="InterPro"/>
</dbReference>
<proteinExistence type="predicted"/>
<evidence type="ECO:0000313" key="3">
    <source>
        <dbReference type="Proteomes" id="UP000294914"/>
    </source>
</evidence>
<dbReference type="AlphaFoldDB" id="A0A4R8ISF4"/>
<name>A0A4R8ISF4_9GAMM</name>
<organism evidence="2 3">
    <name type="scientific">Thiohalophilus thiocyanatoxydans</name>
    <dbReference type="NCBI Taxonomy" id="381308"/>
    <lineage>
        <taxon>Bacteria</taxon>
        <taxon>Pseudomonadati</taxon>
        <taxon>Pseudomonadota</taxon>
        <taxon>Gammaproteobacteria</taxon>
        <taxon>Thiohalomonadales</taxon>
        <taxon>Thiohalophilaceae</taxon>
        <taxon>Thiohalophilus</taxon>
    </lineage>
</organism>
<comment type="caution">
    <text evidence="2">The sequence shown here is derived from an EMBL/GenBank/DDBJ whole genome shotgun (WGS) entry which is preliminary data.</text>
</comment>
<feature type="domain" description="Fungal lipase-type" evidence="1">
    <location>
        <begin position="94"/>
        <end position="216"/>
    </location>
</feature>
<evidence type="ECO:0000313" key="2">
    <source>
        <dbReference type="EMBL" id="TDY00567.1"/>
    </source>
</evidence>
<sequence>MFLLRFLNQARLLFFLIILGSLGVVPGVTVAGQDAIDFELVKDYARFSNAAYLGKSRIDEIGQSSDYSLTHYGDIPKLSVAYYLLTNDKDKTQVIAVRGTSNVENTMLDMDLKLVTDAHAGVRLHRGFSLAAERIYREVKPNLKPDYALSTTGHSLGGAVALILAMYLDLDQFDVTRVVTFGQPKVTNIAGAEKFSHLNILRVVTPRDMVPLLPPLDYSDIYKLDIYWHIGQEVILLPDNHYAILEGVASMLRVTDFSKQIPSESNLQHHQMAYYFGRLESKLDAAKEVPFEVDLNLFNLFGNGEQE</sequence>
<evidence type="ECO:0000259" key="1">
    <source>
        <dbReference type="Pfam" id="PF01764"/>
    </source>
</evidence>